<dbReference type="GO" id="GO:0030847">
    <property type="term" value="P:termination of RNA polymerase II transcription, exosome-dependent"/>
    <property type="evidence" value="ECO:0007669"/>
    <property type="project" value="EnsemblFungi"/>
</dbReference>
<dbReference type="Pfam" id="PF17215">
    <property type="entry name" value="Rrp44_S1"/>
    <property type="match status" value="1"/>
</dbReference>
<name>A0A2H9TGI7_9FUNG</name>
<dbReference type="GO" id="GO:0033621">
    <property type="term" value="P:nuclear mRNA surveillance of meiosis-specific transcripts"/>
    <property type="evidence" value="ECO:0007669"/>
    <property type="project" value="EnsemblFungi"/>
</dbReference>
<dbReference type="FunFam" id="2.40.50.700:FF:000001">
    <property type="entry name" value="Exosome complex exonuclease exoribonuclease (Rrp44)"/>
    <property type="match status" value="1"/>
</dbReference>
<evidence type="ECO:0000256" key="3">
    <source>
        <dbReference type="ARBA" id="ARBA00004496"/>
    </source>
</evidence>
<evidence type="ECO:0000256" key="4">
    <source>
        <dbReference type="ARBA" id="ARBA00005785"/>
    </source>
</evidence>
<dbReference type="SUPFAM" id="SSF88723">
    <property type="entry name" value="PIN domain-like"/>
    <property type="match status" value="1"/>
</dbReference>
<dbReference type="EMBL" id="MTSL01000205">
    <property type="protein sequence ID" value="PJF16825.1"/>
    <property type="molecule type" value="Genomic_DNA"/>
</dbReference>
<dbReference type="GO" id="GO:0005730">
    <property type="term" value="C:nucleolus"/>
    <property type="evidence" value="ECO:0007669"/>
    <property type="project" value="EnsemblFungi"/>
</dbReference>
<evidence type="ECO:0000313" key="19">
    <source>
        <dbReference type="Proteomes" id="UP000240830"/>
    </source>
</evidence>
<evidence type="ECO:0000256" key="15">
    <source>
        <dbReference type="SAM" id="MobiDB-lite"/>
    </source>
</evidence>
<dbReference type="PANTHER" id="PTHR23355:SF35">
    <property type="entry name" value="EXOSOME COMPLEX EXONUCLEASE RRP44"/>
    <property type="match status" value="1"/>
</dbReference>
<organism evidence="18 19">
    <name type="scientific">Paramicrosporidium saccamoebae</name>
    <dbReference type="NCBI Taxonomy" id="1246581"/>
    <lineage>
        <taxon>Eukaryota</taxon>
        <taxon>Fungi</taxon>
        <taxon>Fungi incertae sedis</taxon>
        <taxon>Cryptomycota</taxon>
        <taxon>Cryptomycota incertae sedis</taxon>
        <taxon>Paramicrosporidium</taxon>
    </lineage>
</organism>
<dbReference type="GO" id="GO:0004521">
    <property type="term" value="F:RNA endonuclease activity"/>
    <property type="evidence" value="ECO:0007669"/>
    <property type="project" value="EnsemblFungi"/>
</dbReference>
<comment type="caution">
    <text evidence="18">The sequence shown here is derived from an EMBL/GenBank/DDBJ whole genome shotgun (WGS) entry which is preliminary data.</text>
</comment>
<evidence type="ECO:0000256" key="8">
    <source>
        <dbReference type="ARBA" id="ARBA00022801"/>
    </source>
</evidence>
<dbReference type="InterPro" id="IPR033771">
    <property type="entry name" value="Rrp44_CSD1"/>
</dbReference>
<dbReference type="STRING" id="1246581.A0A2H9TGI7"/>
<dbReference type="SUPFAM" id="SSF50249">
    <property type="entry name" value="Nucleic acid-binding proteins"/>
    <property type="match status" value="3"/>
</dbReference>
<dbReference type="GO" id="GO:0000785">
    <property type="term" value="C:chromatin"/>
    <property type="evidence" value="ECO:0007669"/>
    <property type="project" value="EnsemblFungi"/>
</dbReference>
<reference evidence="18 19" key="1">
    <citation type="submission" date="2016-10" db="EMBL/GenBank/DDBJ databases">
        <title>The genome of Paramicrosporidium saccamoebae is the missing link in understanding Cryptomycota and Microsporidia evolution.</title>
        <authorList>
            <person name="Quandt C.A."/>
            <person name="Beaudet D."/>
            <person name="Corsaro D."/>
            <person name="Michel R."/>
            <person name="Corradi N."/>
            <person name="James T."/>
        </authorList>
    </citation>
    <scope>NUCLEOTIDE SEQUENCE [LARGE SCALE GENOMIC DNA]</scope>
    <source>
        <strain evidence="18 19">KSL3</strain>
    </source>
</reference>
<dbReference type="GO" id="GO:0000467">
    <property type="term" value="P:exonucleolytic trimming to generate mature 3'-end of 5.8S rRNA from tricistronic rRNA transcript (SSU-rRNA, 5.8S rRNA, LSU-rRNA)"/>
    <property type="evidence" value="ECO:0007669"/>
    <property type="project" value="EnsemblFungi"/>
</dbReference>
<dbReference type="SMART" id="SM00955">
    <property type="entry name" value="RNB"/>
    <property type="match status" value="1"/>
</dbReference>
<evidence type="ECO:0000256" key="14">
    <source>
        <dbReference type="RuleBase" id="RU003901"/>
    </source>
</evidence>
<protein>
    <recommendedName>
        <fullName evidence="13">Ribosomal RNA-processing protein 44</fullName>
    </recommendedName>
</protein>
<dbReference type="CDD" id="cd09862">
    <property type="entry name" value="PIN_Rrp44-like"/>
    <property type="match status" value="1"/>
</dbReference>
<dbReference type="GO" id="GO:0031267">
    <property type="term" value="F:small GTPase binding"/>
    <property type="evidence" value="ECO:0007669"/>
    <property type="project" value="EnsemblFungi"/>
</dbReference>
<dbReference type="OrthoDB" id="372421at2759"/>
<evidence type="ECO:0000256" key="5">
    <source>
        <dbReference type="ARBA" id="ARBA00022490"/>
    </source>
</evidence>
<dbReference type="InterPro" id="IPR029060">
    <property type="entry name" value="PIN-like_dom_sf"/>
</dbReference>
<dbReference type="GO" id="GO:0071031">
    <property type="term" value="P:nuclear mRNA surveillance of mRNA 3'-end processing"/>
    <property type="evidence" value="ECO:0007669"/>
    <property type="project" value="EnsemblFungi"/>
</dbReference>
<dbReference type="GO" id="GO:0000175">
    <property type="term" value="F:3'-5'-RNA exonuclease activity"/>
    <property type="evidence" value="ECO:0007669"/>
    <property type="project" value="EnsemblFungi"/>
</dbReference>
<evidence type="ECO:0000256" key="1">
    <source>
        <dbReference type="ARBA" id="ARBA00001946"/>
    </source>
</evidence>
<feature type="domain" description="RNB" evidence="17">
    <location>
        <begin position="475"/>
        <end position="808"/>
    </location>
</feature>
<keyword evidence="5" id="KW-0963">Cytoplasm</keyword>
<dbReference type="Gene3D" id="3.40.50.1010">
    <property type="entry name" value="5'-nuclease"/>
    <property type="match status" value="1"/>
</dbReference>
<dbReference type="InterPro" id="IPR050180">
    <property type="entry name" value="RNR_Ribonuclease"/>
</dbReference>
<dbReference type="InterPro" id="IPR002716">
    <property type="entry name" value="PIN_dom"/>
</dbReference>
<dbReference type="GO" id="GO:0071038">
    <property type="term" value="P:TRAMP-dependent tRNA surveillance pathway"/>
    <property type="evidence" value="ECO:0007669"/>
    <property type="project" value="EnsemblFungi"/>
</dbReference>
<dbReference type="SMART" id="SM00670">
    <property type="entry name" value="PINc"/>
    <property type="match status" value="1"/>
</dbReference>
<dbReference type="Pfam" id="PF00773">
    <property type="entry name" value="RNB"/>
    <property type="match status" value="1"/>
</dbReference>
<dbReference type="InterPro" id="IPR012340">
    <property type="entry name" value="NA-bd_OB-fold"/>
</dbReference>
<accession>A0A2H9TGI7</accession>
<comment type="cofactor">
    <cofactor evidence="1">
        <name>Mg(2+)</name>
        <dbReference type="ChEBI" id="CHEBI:18420"/>
    </cofactor>
</comment>
<dbReference type="Pfam" id="PF17849">
    <property type="entry name" value="OB_Dis3"/>
    <property type="match status" value="1"/>
</dbReference>
<evidence type="ECO:0000256" key="6">
    <source>
        <dbReference type="ARBA" id="ARBA00022552"/>
    </source>
</evidence>
<evidence type="ECO:0000256" key="13">
    <source>
        <dbReference type="ARBA" id="ARBA00077930"/>
    </source>
</evidence>
<dbReference type="FunFam" id="3.40.50.1010:FF:000021">
    <property type="entry name" value="DIS3-like exonuclease 1 isoform X1"/>
    <property type="match status" value="1"/>
</dbReference>
<dbReference type="InterPro" id="IPR033770">
    <property type="entry name" value="RRP44_S1"/>
</dbReference>
<keyword evidence="11" id="KW-0694">RNA-binding</keyword>
<evidence type="ECO:0000259" key="16">
    <source>
        <dbReference type="SMART" id="SM00670"/>
    </source>
</evidence>
<dbReference type="AlphaFoldDB" id="A0A2H9TGI7"/>
<dbReference type="PROSITE" id="PS01175">
    <property type="entry name" value="RIBONUCLEASE_II"/>
    <property type="match status" value="1"/>
</dbReference>
<dbReference type="PANTHER" id="PTHR23355">
    <property type="entry name" value="RIBONUCLEASE"/>
    <property type="match status" value="1"/>
</dbReference>
<keyword evidence="12" id="KW-0539">Nucleus</keyword>
<evidence type="ECO:0000256" key="7">
    <source>
        <dbReference type="ARBA" id="ARBA00022722"/>
    </source>
</evidence>
<dbReference type="InterPro" id="IPR041505">
    <property type="entry name" value="Dis3_CSD2"/>
</dbReference>
<feature type="region of interest" description="Disordered" evidence="15">
    <location>
        <begin position="299"/>
        <end position="320"/>
    </location>
</feature>
<dbReference type="GO" id="GO:1990251">
    <property type="term" value="C:nuclear exosome focus"/>
    <property type="evidence" value="ECO:0007669"/>
    <property type="project" value="EnsemblFungi"/>
</dbReference>
<evidence type="ECO:0000256" key="10">
    <source>
        <dbReference type="ARBA" id="ARBA00022839"/>
    </source>
</evidence>
<dbReference type="InterPro" id="IPR001900">
    <property type="entry name" value="RNase_II/R"/>
</dbReference>
<dbReference type="GO" id="GO:0071039">
    <property type="term" value="P:nuclear polyadenylation-dependent CUT catabolic process"/>
    <property type="evidence" value="ECO:0007669"/>
    <property type="project" value="EnsemblFungi"/>
</dbReference>
<dbReference type="InterPro" id="IPR022966">
    <property type="entry name" value="RNase_II/R_CS"/>
</dbReference>
<keyword evidence="10" id="KW-0269">Exonuclease</keyword>
<keyword evidence="8" id="KW-0378">Hydrolase</keyword>
<dbReference type="GO" id="GO:0006397">
    <property type="term" value="P:mRNA processing"/>
    <property type="evidence" value="ECO:0007669"/>
    <property type="project" value="EnsemblFungi"/>
</dbReference>
<dbReference type="GO" id="GO:0000177">
    <property type="term" value="C:cytoplasmic exosome (RNase complex)"/>
    <property type="evidence" value="ECO:0007669"/>
    <property type="project" value="EnsemblFungi"/>
</dbReference>
<dbReference type="Pfam" id="PF17216">
    <property type="entry name" value="Rrp44_CSD1"/>
    <property type="match status" value="1"/>
</dbReference>
<gene>
    <name evidence="18" type="ORF">PSACC_03295</name>
</gene>
<feature type="domain" description="PIN" evidence="16">
    <location>
        <begin position="67"/>
        <end position="182"/>
    </location>
</feature>
<dbReference type="GO" id="GO:0071035">
    <property type="term" value="P:nuclear polyadenylation-dependent rRNA catabolic process"/>
    <property type="evidence" value="ECO:0007669"/>
    <property type="project" value="EnsemblFungi"/>
</dbReference>
<proteinExistence type="inferred from homology"/>
<dbReference type="Gene3D" id="2.40.50.690">
    <property type="match status" value="1"/>
</dbReference>
<comment type="subcellular location">
    <subcellularLocation>
        <location evidence="3">Cytoplasm</location>
    </subcellularLocation>
    <subcellularLocation>
        <location evidence="2">Nucleus</location>
    </subcellularLocation>
</comment>
<evidence type="ECO:0000256" key="12">
    <source>
        <dbReference type="ARBA" id="ARBA00023242"/>
    </source>
</evidence>
<dbReference type="Gene3D" id="2.40.50.700">
    <property type="match status" value="1"/>
</dbReference>
<dbReference type="GO" id="GO:0043628">
    <property type="term" value="P:regulatory ncRNA 3'-end processing"/>
    <property type="evidence" value="ECO:0007669"/>
    <property type="project" value="EnsemblFungi"/>
</dbReference>
<evidence type="ECO:0000256" key="11">
    <source>
        <dbReference type="ARBA" id="ARBA00022884"/>
    </source>
</evidence>
<dbReference type="Proteomes" id="UP000240830">
    <property type="component" value="Unassembled WGS sequence"/>
</dbReference>
<evidence type="ECO:0000313" key="18">
    <source>
        <dbReference type="EMBL" id="PJF16825.1"/>
    </source>
</evidence>
<dbReference type="GO" id="GO:0000049">
    <property type="term" value="F:tRNA binding"/>
    <property type="evidence" value="ECO:0007669"/>
    <property type="project" value="EnsemblFungi"/>
</dbReference>
<keyword evidence="7" id="KW-0540">Nuclease</keyword>
<evidence type="ECO:0000256" key="9">
    <source>
        <dbReference type="ARBA" id="ARBA00022835"/>
    </source>
</evidence>
<dbReference type="Gene3D" id="2.40.50.140">
    <property type="entry name" value="Nucleic acid-binding proteins"/>
    <property type="match status" value="1"/>
</dbReference>
<evidence type="ECO:0000256" key="2">
    <source>
        <dbReference type="ARBA" id="ARBA00004123"/>
    </source>
</evidence>
<keyword evidence="9" id="KW-0271">Exosome</keyword>
<dbReference type="GO" id="GO:0070651">
    <property type="term" value="P:nonfunctional rRNA decay"/>
    <property type="evidence" value="ECO:0007669"/>
    <property type="project" value="EnsemblFungi"/>
</dbReference>
<dbReference type="GO" id="GO:0000176">
    <property type="term" value="C:nuclear exosome (RNase complex)"/>
    <property type="evidence" value="ECO:0007669"/>
    <property type="project" value="EnsemblFungi"/>
</dbReference>
<keyword evidence="19" id="KW-1185">Reference proteome</keyword>
<comment type="similarity">
    <text evidence="4 14">Belongs to the RNR ribonuclease family.</text>
</comment>
<keyword evidence="6" id="KW-0698">rRNA processing</keyword>
<sequence length="964" mass="107409">MLRQKTFTKVTGRGSVNKVIREHYLRDDIPCGVVGCEECARLSTSHDCTLLDPSKQVLITTSVGKPHIVLPDTNILLHHLDVLERAPFTDVVVLQTVLEEVKGNSLGIHRRVRSLIAQGDRRIYVFSNENNKHTFVEKLEGETDNDRNDRSIRQASAWYGQHLKKFNEYGVVLLTNDAANARLAKEAGIVAMNLKEYCRGLVGVVDDATMILDMLETPTELPSTDGVEYSEYLSVGLLQAGVQAGKYYQGTMQISPYNSQTGSISCDATTIRIVGRSFLNRAMQGDSVAVELLPRDQWISEKHQGDEEEEAKDATEKTTEGNIEEIVSFPAIETVPDQQVSSTATPCGRVVGILKRSLRSYCGSIDRKSIRPDAGTQNVLVVPLDRRMPRIRIRTSNATNLATMRLLVSIDGWQVTSKYPHGHLVRVLGTAGEKSTETEVILLEHDVAYADFTPQVLSCLPSADWKPLDSDYLEREDFRHLTICSVDPPGCTDIDDALHAFALPNGNIEVGVHIADVTHFVRAETPLDKEASSRSTTVYLVDRRIDMLPGLLGTNLCSLKSNVERFAFSCIWELTPEAQIVSTRFCKSVIASKASFTYDEAQSRLEDEKASDPLAASLKLLNSLAKQLKARRVEAGALTLASPEVRFTLETDTMNPVDVILKEMKDANSMVEEFMLLANISVAMRIYAAFPDTAVLRRHPSPPADNFAALNHALAERNVPSLEVSTSKSLADSLDRIVDRNDPFFNRLVRIMTTRCMYQAQYFAAGSVGYDAFWHYGLACPIYTHFTSPIRRYSDVLVHRLLAASLDAVKFPVSGDRPRLEEICNNMNYRHRMAQQAQRSSIELYTHLFFKGKTVIETAYVIKIMANGIVGLIPKYGIEGLVKWDEMTLKSAGVTYDSEGGRFTKEGRPFLYLFQKISISISVEEIESSQRQKLVVHLVEPALKEASDVSSRPMSTGQKRAMEP</sequence>
<dbReference type="Pfam" id="PF13638">
    <property type="entry name" value="PIN_4"/>
    <property type="match status" value="1"/>
</dbReference>
<evidence type="ECO:0000259" key="17">
    <source>
        <dbReference type="SMART" id="SM00955"/>
    </source>
</evidence>